<keyword evidence="7 9" id="KW-0472">Membrane</keyword>
<keyword evidence="6" id="KW-0496">Mitochondrion</keyword>
<evidence type="ECO:0000256" key="7">
    <source>
        <dbReference type="ARBA" id="ARBA00023136"/>
    </source>
</evidence>
<feature type="compositionally biased region" description="Basic residues" evidence="8">
    <location>
        <begin position="38"/>
        <end position="50"/>
    </location>
</feature>
<dbReference type="GO" id="GO:0005739">
    <property type="term" value="C:mitochondrion"/>
    <property type="evidence" value="ECO:0007669"/>
    <property type="project" value="UniProtKB-SubCell"/>
</dbReference>
<reference evidence="10" key="1">
    <citation type="submission" date="2022-11" db="EMBL/GenBank/DDBJ databases">
        <authorList>
            <person name="Scott C."/>
            <person name="Bruce N."/>
        </authorList>
    </citation>
    <scope>NUCLEOTIDE SEQUENCE</scope>
</reference>
<evidence type="ECO:0000313" key="10">
    <source>
        <dbReference type="EMBL" id="CAI4219192.1"/>
    </source>
</evidence>
<dbReference type="PANTHER" id="PTHR14360">
    <property type="entry name" value="PROTEIN FMP32, MITOCHONDRIAL"/>
    <property type="match status" value="1"/>
</dbReference>
<dbReference type="Gene3D" id="1.20.5.340">
    <property type="match status" value="1"/>
</dbReference>
<proteinExistence type="predicted"/>
<sequence>MPPANRLTFLYPRLARALREAEPLTRTRPSLVSQPAANRRHTTNTRRHGKAVQFKSAKDAEANQAKETTTAAAAPPPPPLPSPHRRARTLHRRPTSKGVLARPPPLPFSHFFDSYAMVNRLVEAGYARPQSVTMMKAMRELLRDKMTAAQEDLVSKSDVDNVNRAFPLFPPLKSFSRRGNELTLYFLNAQETYLFKAACSELSTEVKNNRRAADEVMREQRMRLQHEVDVIWQTLNHELLTLKDTVRGLFDDRKMAVREEQRPTLAPDMKSDIEGLRWILIRRSALGIAFMAVVSLATLRYAAYVKQQRKEEAEKSRRQEEERRKMFAGAGEVRGPVTDPDEILATA</sequence>
<dbReference type="InterPro" id="IPR024461">
    <property type="entry name" value="CCDC90-like"/>
</dbReference>
<evidence type="ECO:0000313" key="11">
    <source>
        <dbReference type="Proteomes" id="UP000838763"/>
    </source>
</evidence>
<dbReference type="GO" id="GO:0016020">
    <property type="term" value="C:membrane"/>
    <property type="evidence" value="ECO:0007669"/>
    <property type="project" value="UniProtKB-SubCell"/>
</dbReference>
<name>A0A9P1MFC3_9PEZI</name>
<dbReference type="AlphaFoldDB" id="A0A9P1MFC3"/>
<keyword evidence="4 9" id="KW-1133">Transmembrane helix</keyword>
<dbReference type="OrthoDB" id="5424147at2759"/>
<dbReference type="PANTHER" id="PTHR14360:SF12">
    <property type="entry name" value="MOZ PROTEIN REPRESENTS A CHROMATIN-ASSOCIATED ACETYLTRANSFERASE"/>
    <property type="match status" value="1"/>
</dbReference>
<feature type="compositionally biased region" description="Low complexity" evidence="8">
    <location>
        <begin position="62"/>
        <end position="73"/>
    </location>
</feature>
<dbReference type="EMBL" id="CALLCH030000019">
    <property type="protein sequence ID" value="CAI4219192.1"/>
    <property type="molecule type" value="Genomic_DNA"/>
</dbReference>
<evidence type="ECO:0000256" key="8">
    <source>
        <dbReference type="SAM" id="MobiDB-lite"/>
    </source>
</evidence>
<dbReference type="Pfam" id="PF07798">
    <property type="entry name" value="CCDC90-like"/>
    <property type="match status" value="2"/>
</dbReference>
<evidence type="ECO:0000256" key="6">
    <source>
        <dbReference type="ARBA" id="ARBA00023128"/>
    </source>
</evidence>
<feature type="compositionally biased region" description="Basic and acidic residues" evidence="8">
    <location>
        <begin position="310"/>
        <end position="325"/>
    </location>
</feature>
<feature type="compositionally biased region" description="Polar residues" evidence="8">
    <location>
        <begin position="27"/>
        <end position="36"/>
    </location>
</feature>
<keyword evidence="3 9" id="KW-0812">Transmembrane</keyword>
<accession>A0A9P1MFC3</accession>
<protein>
    <submittedName>
        <fullName evidence="10">Uncharacterized protein</fullName>
    </submittedName>
</protein>
<comment type="caution">
    <text evidence="10">The sequence shown here is derived from an EMBL/GenBank/DDBJ whole genome shotgun (WGS) entry which is preliminary data.</text>
</comment>
<evidence type="ECO:0000256" key="9">
    <source>
        <dbReference type="SAM" id="Phobius"/>
    </source>
</evidence>
<evidence type="ECO:0000256" key="3">
    <source>
        <dbReference type="ARBA" id="ARBA00022692"/>
    </source>
</evidence>
<evidence type="ECO:0000256" key="5">
    <source>
        <dbReference type="ARBA" id="ARBA00023054"/>
    </source>
</evidence>
<organism evidence="10 11">
    <name type="scientific">Parascedosporium putredinis</name>
    <dbReference type="NCBI Taxonomy" id="1442378"/>
    <lineage>
        <taxon>Eukaryota</taxon>
        <taxon>Fungi</taxon>
        <taxon>Dikarya</taxon>
        <taxon>Ascomycota</taxon>
        <taxon>Pezizomycotina</taxon>
        <taxon>Sordariomycetes</taxon>
        <taxon>Hypocreomycetidae</taxon>
        <taxon>Microascales</taxon>
        <taxon>Microascaceae</taxon>
        <taxon>Parascedosporium</taxon>
    </lineage>
</organism>
<evidence type="ECO:0000256" key="4">
    <source>
        <dbReference type="ARBA" id="ARBA00022989"/>
    </source>
</evidence>
<gene>
    <name evidence="10" type="ORF">PPNO1_LOCUS8761</name>
</gene>
<feature type="region of interest" description="Disordered" evidence="8">
    <location>
        <begin position="310"/>
        <end position="347"/>
    </location>
</feature>
<dbReference type="Proteomes" id="UP000838763">
    <property type="component" value="Unassembled WGS sequence"/>
</dbReference>
<feature type="transmembrane region" description="Helical" evidence="9">
    <location>
        <begin position="285"/>
        <end position="303"/>
    </location>
</feature>
<feature type="region of interest" description="Disordered" evidence="8">
    <location>
        <begin position="21"/>
        <end position="103"/>
    </location>
</feature>
<evidence type="ECO:0000256" key="2">
    <source>
        <dbReference type="ARBA" id="ARBA00004370"/>
    </source>
</evidence>
<feature type="compositionally biased region" description="Basic residues" evidence="8">
    <location>
        <begin position="83"/>
        <end position="95"/>
    </location>
</feature>
<keyword evidence="5" id="KW-0175">Coiled coil</keyword>
<comment type="subcellular location">
    <subcellularLocation>
        <location evidence="2">Membrane</location>
    </subcellularLocation>
    <subcellularLocation>
        <location evidence="1">Mitochondrion</location>
    </subcellularLocation>
</comment>
<evidence type="ECO:0000256" key="1">
    <source>
        <dbReference type="ARBA" id="ARBA00004173"/>
    </source>
</evidence>
<keyword evidence="11" id="KW-1185">Reference proteome</keyword>